<evidence type="ECO:0000313" key="2">
    <source>
        <dbReference type="EMBL" id="PWU67565.1"/>
    </source>
</evidence>
<feature type="transmembrane region" description="Helical" evidence="1">
    <location>
        <begin position="33"/>
        <end position="54"/>
    </location>
</feature>
<dbReference type="RefSeq" id="WP_054860656.1">
    <property type="nucleotide sequence ID" value="NZ_JAJUIE010000012.1"/>
</dbReference>
<gene>
    <name evidence="2" type="ORF">DLJ74_13960</name>
</gene>
<reference evidence="2 3" key="1">
    <citation type="submission" date="2018-05" db="EMBL/GenBank/DDBJ databases">
        <title>Genomic analysis of Gracilibacillus dipsosauri DD1 reveals novel features of a salt-tolerant amylase.</title>
        <authorList>
            <person name="Deutch C.E."/>
            <person name="Yang S."/>
        </authorList>
    </citation>
    <scope>NUCLEOTIDE SEQUENCE [LARGE SCALE GENOMIC DNA]</scope>
    <source>
        <strain evidence="2 3">DD1</strain>
    </source>
</reference>
<dbReference type="AlphaFoldDB" id="A0A317KVW5"/>
<dbReference type="EMBL" id="QGTD01000013">
    <property type="protein sequence ID" value="PWU67565.1"/>
    <property type="molecule type" value="Genomic_DNA"/>
</dbReference>
<keyword evidence="3" id="KW-1185">Reference proteome</keyword>
<evidence type="ECO:0000256" key="1">
    <source>
        <dbReference type="SAM" id="Phobius"/>
    </source>
</evidence>
<evidence type="ECO:0008006" key="4">
    <source>
        <dbReference type="Google" id="ProtNLM"/>
    </source>
</evidence>
<proteinExistence type="predicted"/>
<dbReference type="Proteomes" id="UP000245624">
    <property type="component" value="Unassembled WGS sequence"/>
</dbReference>
<name>A0A317KVW5_9BACI</name>
<organism evidence="2 3">
    <name type="scientific">Gracilibacillus dipsosauri</name>
    <dbReference type="NCBI Taxonomy" id="178340"/>
    <lineage>
        <taxon>Bacteria</taxon>
        <taxon>Bacillati</taxon>
        <taxon>Bacillota</taxon>
        <taxon>Bacilli</taxon>
        <taxon>Bacillales</taxon>
        <taxon>Bacillaceae</taxon>
        <taxon>Gracilibacillus</taxon>
    </lineage>
</organism>
<keyword evidence="1" id="KW-0472">Membrane</keyword>
<feature type="transmembrane region" description="Helical" evidence="1">
    <location>
        <begin position="7"/>
        <end position="27"/>
    </location>
</feature>
<dbReference type="OrthoDB" id="1808939at2"/>
<keyword evidence="1" id="KW-0812">Transmembrane</keyword>
<accession>A0A317KVW5</accession>
<sequence length="62" mass="7493">MNKKEKMWGLIILFIVFLGYFLPYTLFSNIEKWYGSFLLWTILAIIVIIINYILTKEWGDEE</sequence>
<keyword evidence="1" id="KW-1133">Transmembrane helix</keyword>
<comment type="caution">
    <text evidence="2">The sequence shown here is derived from an EMBL/GenBank/DDBJ whole genome shotgun (WGS) entry which is preliminary data.</text>
</comment>
<evidence type="ECO:0000313" key="3">
    <source>
        <dbReference type="Proteomes" id="UP000245624"/>
    </source>
</evidence>
<protein>
    <recommendedName>
        <fullName evidence="4">DUF3311 domain-containing protein</fullName>
    </recommendedName>
</protein>